<reference evidence="12 13" key="1">
    <citation type="journal article" date="2017" name="BMC Genomics">
        <title>Comparative genomic and phylogenomic analyses of the Bifidobacteriaceae family.</title>
        <authorList>
            <person name="Lugli G.A."/>
            <person name="Milani C."/>
            <person name="Turroni F."/>
            <person name="Duranti S."/>
            <person name="Mancabelli L."/>
            <person name="Mangifesta M."/>
            <person name="Ferrario C."/>
            <person name="Modesto M."/>
            <person name="Mattarelli P."/>
            <person name="Jiri K."/>
            <person name="van Sinderen D."/>
            <person name="Ventura M."/>
        </authorList>
    </citation>
    <scope>NUCLEOTIDE SEQUENCE [LARGE SCALE GENOMIC DNA]</scope>
    <source>
        <strain evidence="12 13">DSM 100196</strain>
    </source>
</reference>
<dbReference type="AlphaFoldDB" id="A0A261FEI5"/>
<feature type="transmembrane region" description="Helical" evidence="9">
    <location>
        <begin position="129"/>
        <end position="150"/>
    </location>
</feature>
<evidence type="ECO:0000256" key="5">
    <source>
        <dbReference type="ARBA" id="ARBA00022597"/>
    </source>
</evidence>
<evidence type="ECO:0000313" key="12">
    <source>
        <dbReference type="EMBL" id="OZG57544.1"/>
    </source>
</evidence>
<dbReference type="PROSITE" id="PS50928">
    <property type="entry name" value="ABC_TM1"/>
    <property type="match status" value="1"/>
</dbReference>
<evidence type="ECO:0000256" key="8">
    <source>
        <dbReference type="ARBA" id="ARBA00023136"/>
    </source>
</evidence>
<protein>
    <submittedName>
        <fullName evidence="12">Sugar ABC transporter permease</fullName>
    </submittedName>
</protein>
<evidence type="ECO:0000313" key="14">
    <source>
        <dbReference type="Proteomes" id="UP000410049"/>
    </source>
</evidence>
<feature type="domain" description="ABC transmembrane type-1" evidence="10">
    <location>
        <begin position="92"/>
        <end position="290"/>
    </location>
</feature>
<evidence type="ECO:0000256" key="9">
    <source>
        <dbReference type="RuleBase" id="RU363032"/>
    </source>
</evidence>
<dbReference type="Pfam" id="PF00528">
    <property type="entry name" value="BPD_transp_1"/>
    <property type="match status" value="1"/>
</dbReference>
<accession>A0A261FEI5</accession>
<dbReference type="GO" id="GO:0042956">
    <property type="term" value="P:maltodextrin transmembrane transport"/>
    <property type="evidence" value="ECO:0007669"/>
    <property type="project" value="TreeGrafter"/>
</dbReference>
<keyword evidence="8 9" id="KW-0472">Membrane</keyword>
<dbReference type="GO" id="GO:0005886">
    <property type="term" value="C:plasma membrane"/>
    <property type="evidence" value="ECO:0007669"/>
    <property type="project" value="UniProtKB-SubCell"/>
</dbReference>
<dbReference type="Gene3D" id="1.10.3720.10">
    <property type="entry name" value="MetI-like"/>
    <property type="match status" value="1"/>
</dbReference>
<evidence type="ECO:0000313" key="13">
    <source>
        <dbReference type="Proteomes" id="UP000216871"/>
    </source>
</evidence>
<feature type="transmembrane region" description="Helical" evidence="9">
    <location>
        <begin position="210"/>
        <end position="233"/>
    </location>
</feature>
<dbReference type="InterPro" id="IPR050901">
    <property type="entry name" value="BP-dep_ABC_trans_perm"/>
</dbReference>
<keyword evidence="13" id="KW-1185">Reference proteome</keyword>
<keyword evidence="5" id="KW-0762">Sugar transport</keyword>
<dbReference type="CDD" id="cd06261">
    <property type="entry name" value="TM_PBP2"/>
    <property type="match status" value="1"/>
</dbReference>
<evidence type="ECO:0000256" key="6">
    <source>
        <dbReference type="ARBA" id="ARBA00022692"/>
    </source>
</evidence>
<name>A0A261FEI5_9BIFI</name>
<evidence type="ECO:0000256" key="7">
    <source>
        <dbReference type="ARBA" id="ARBA00022989"/>
    </source>
</evidence>
<gene>
    <name evidence="12" type="ORF">BMYO_1863</name>
    <name evidence="11" type="ORF">EMO91_11815</name>
</gene>
<dbReference type="Proteomes" id="UP000410049">
    <property type="component" value="Unassembled WGS sequence"/>
</dbReference>
<comment type="subcellular location">
    <subcellularLocation>
        <location evidence="1 9">Cell membrane</location>
        <topology evidence="1 9">Multi-pass membrane protein</topology>
    </subcellularLocation>
</comment>
<evidence type="ECO:0000313" key="11">
    <source>
        <dbReference type="EMBL" id="KAA8825830.1"/>
    </source>
</evidence>
<keyword evidence="4" id="KW-1003">Cell membrane</keyword>
<reference evidence="11 14" key="2">
    <citation type="journal article" date="2019" name="Syst. Appl. Microbiol.">
        <title>Characterization of Bifidobacterium species in feaces of the Egyptian fruit bat: Description of B. vespertilionis sp. nov. and B. rousetti sp. nov.</title>
        <authorList>
            <person name="Modesto M."/>
            <person name="Satti M."/>
            <person name="Watanabe K."/>
            <person name="Puglisi E."/>
            <person name="Morelli L."/>
            <person name="Huang C.-H."/>
            <person name="Liou J.-S."/>
            <person name="Miyashita M."/>
            <person name="Tamura T."/>
            <person name="Saito S."/>
            <person name="Mori K."/>
            <person name="Huang L."/>
            <person name="Sciavilla P."/>
            <person name="Sandri C."/>
            <person name="Spiezio C."/>
            <person name="Vitali F."/>
            <person name="Cavalieri D."/>
            <person name="Perpetuini G."/>
            <person name="Tofalo R."/>
            <person name="Bonetti A."/>
            <person name="Arita M."/>
            <person name="Mattarelli P."/>
        </authorList>
    </citation>
    <scope>NUCLEOTIDE SEQUENCE [LARGE SCALE GENOMIC DNA]</scope>
    <source>
        <strain evidence="11 14">RST17</strain>
    </source>
</reference>
<dbReference type="RefSeq" id="WP_094668274.1">
    <property type="nucleotide sequence ID" value="NZ_MWWW01000027.1"/>
</dbReference>
<organism evidence="12 13">
    <name type="scientific">Bifidobacterium myosotis</name>
    <dbReference type="NCBI Taxonomy" id="1630166"/>
    <lineage>
        <taxon>Bacteria</taxon>
        <taxon>Bacillati</taxon>
        <taxon>Actinomycetota</taxon>
        <taxon>Actinomycetes</taxon>
        <taxon>Bifidobacteriales</taxon>
        <taxon>Bifidobacteriaceae</taxon>
        <taxon>Bifidobacterium</taxon>
    </lineage>
</organism>
<comment type="caution">
    <text evidence="12">The sequence shown here is derived from an EMBL/GenBank/DDBJ whole genome shotgun (WGS) entry which is preliminary data.</text>
</comment>
<dbReference type="OrthoDB" id="61122at2"/>
<evidence type="ECO:0000256" key="3">
    <source>
        <dbReference type="ARBA" id="ARBA00022448"/>
    </source>
</evidence>
<dbReference type="PANTHER" id="PTHR32243:SF50">
    <property type="entry name" value="MALTOSE_MALTODEXTRIN TRANSPORT SYSTEM PERMEASE PROTEIN MALG"/>
    <property type="match status" value="1"/>
</dbReference>
<feature type="transmembrane region" description="Helical" evidence="9">
    <location>
        <begin position="35"/>
        <end position="56"/>
    </location>
</feature>
<sequence length="304" mass="32939">MAVLRKNCGTNNSELIQKHKLSFARWFAGTGWRHVVGVIACVFAGFPIFYIVSASLNQQGTLISSNKLFAGFTLANYIELFHMPQQPFGAWYINTIVIGLSSAALSVFLGALAAYAFSRLRFYGRRTGLFSLILVQMFPQVLSIVAIYLLLSHFGDLFPLLGINSRLALILVYLGSALGVNTYLMYGFFNTVPKEIDEAAKIDGAGHARIFFTIILPLVSPILAVVALLSFIATVNEYAVASTVLVSPEKQTLAVGLYGFVSQKFSQNWGLFSAGAVLAAVPVVVVFVCLQKYIVSGLTAGAVK</sequence>
<evidence type="ECO:0000259" key="10">
    <source>
        <dbReference type="PROSITE" id="PS50928"/>
    </source>
</evidence>
<feature type="transmembrane region" description="Helical" evidence="9">
    <location>
        <begin position="269"/>
        <end position="290"/>
    </location>
</feature>
<feature type="transmembrane region" description="Helical" evidence="9">
    <location>
        <begin position="170"/>
        <end position="189"/>
    </location>
</feature>
<dbReference type="InterPro" id="IPR000515">
    <property type="entry name" value="MetI-like"/>
</dbReference>
<dbReference type="PANTHER" id="PTHR32243">
    <property type="entry name" value="MALTOSE TRANSPORT SYSTEM PERMEASE-RELATED"/>
    <property type="match status" value="1"/>
</dbReference>
<keyword evidence="6 9" id="KW-0812">Transmembrane</keyword>
<comment type="similarity">
    <text evidence="2">Belongs to the binding-protein-dependent transport system permease family. MalFG subfamily.</text>
</comment>
<evidence type="ECO:0000256" key="1">
    <source>
        <dbReference type="ARBA" id="ARBA00004651"/>
    </source>
</evidence>
<keyword evidence="7 9" id="KW-1133">Transmembrane helix</keyword>
<dbReference type="GO" id="GO:0015423">
    <property type="term" value="F:ABC-type maltose transporter activity"/>
    <property type="evidence" value="ECO:0007669"/>
    <property type="project" value="TreeGrafter"/>
</dbReference>
<dbReference type="Proteomes" id="UP000216871">
    <property type="component" value="Unassembled WGS sequence"/>
</dbReference>
<dbReference type="InterPro" id="IPR035906">
    <property type="entry name" value="MetI-like_sf"/>
</dbReference>
<proteinExistence type="inferred from homology"/>
<feature type="transmembrane region" description="Helical" evidence="9">
    <location>
        <begin position="91"/>
        <end position="117"/>
    </location>
</feature>
<dbReference type="EMBL" id="MWWW01000027">
    <property type="protein sequence ID" value="OZG57544.1"/>
    <property type="molecule type" value="Genomic_DNA"/>
</dbReference>
<dbReference type="EMBL" id="RZUH01000013">
    <property type="protein sequence ID" value="KAA8825830.1"/>
    <property type="molecule type" value="Genomic_DNA"/>
</dbReference>
<evidence type="ECO:0000256" key="4">
    <source>
        <dbReference type="ARBA" id="ARBA00022475"/>
    </source>
</evidence>
<keyword evidence="3 9" id="KW-0813">Transport</keyword>
<evidence type="ECO:0000256" key="2">
    <source>
        <dbReference type="ARBA" id="ARBA00009047"/>
    </source>
</evidence>
<dbReference type="SUPFAM" id="SSF161098">
    <property type="entry name" value="MetI-like"/>
    <property type="match status" value="1"/>
</dbReference>